<dbReference type="OMA" id="VWVPIDV"/>
<dbReference type="PANTHER" id="PTHR45667">
    <property type="entry name" value="S-ADENOSYLMETHIONINE MITOCHONDRIAL CARRIER PROTEIN"/>
    <property type="match status" value="1"/>
</dbReference>
<evidence type="ECO:0000313" key="10">
    <source>
        <dbReference type="EMBL" id="ABO95173.1"/>
    </source>
</evidence>
<sequence>MSSARARGADPAAASALDGVLADGARGAVSGLAARFLTHPMDTLKARAQVRGARGAVARAEGGRTRAVGLYKGFGAVAALAPLASGAYFVGYESGTRWFGTSASASAATGMWAQALAGVVYTPMDVIKERLQTQDVLGERARMGRYRHWVDAARVIAREEGARGLFRGYWAQNFVWWPWSAAYFAIYERSRVALESSGGEASPMVSAVSATAAATAATTLTHPLDLAKTRLQTMRFETTTSASLREVLRDVFKREGARGLFAGAGARVAAVAPGSAISFGVYETLKQSGW</sequence>
<keyword evidence="3 9" id="KW-0813">Transport</keyword>
<evidence type="ECO:0000256" key="3">
    <source>
        <dbReference type="ARBA" id="ARBA00022448"/>
    </source>
</evidence>
<dbReference type="PROSITE" id="PS50920">
    <property type="entry name" value="SOLCAR"/>
    <property type="match status" value="3"/>
</dbReference>
<organism evidence="10 11">
    <name type="scientific">Ostreococcus lucimarinus (strain CCE9901)</name>
    <dbReference type="NCBI Taxonomy" id="436017"/>
    <lineage>
        <taxon>Eukaryota</taxon>
        <taxon>Viridiplantae</taxon>
        <taxon>Chlorophyta</taxon>
        <taxon>Mamiellophyceae</taxon>
        <taxon>Mamiellales</taxon>
        <taxon>Bathycoccaceae</taxon>
        <taxon>Ostreococcus</taxon>
    </lineage>
</organism>
<evidence type="ECO:0000313" key="11">
    <source>
        <dbReference type="Proteomes" id="UP000001568"/>
    </source>
</evidence>
<dbReference type="eggNOG" id="KOG0760">
    <property type="taxonomic scope" value="Eukaryota"/>
</dbReference>
<reference evidence="10 11" key="1">
    <citation type="journal article" date="2007" name="Proc. Natl. Acad. Sci. U.S.A.">
        <title>The tiny eukaryote Ostreococcus provides genomic insights into the paradox of plankton speciation.</title>
        <authorList>
            <person name="Palenik B."/>
            <person name="Grimwood J."/>
            <person name="Aerts A."/>
            <person name="Rouze P."/>
            <person name="Salamov A."/>
            <person name="Putnam N."/>
            <person name="Dupont C."/>
            <person name="Jorgensen R."/>
            <person name="Derelle E."/>
            <person name="Rombauts S."/>
            <person name="Zhou K."/>
            <person name="Otillar R."/>
            <person name="Merchant S.S."/>
            <person name="Podell S."/>
            <person name="Gaasterland T."/>
            <person name="Napoli C."/>
            <person name="Gendler K."/>
            <person name="Manuell A."/>
            <person name="Tai V."/>
            <person name="Vallon O."/>
            <person name="Piganeau G."/>
            <person name="Jancek S."/>
            <person name="Heijde M."/>
            <person name="Jabbari K."/>
            <person name="Bowler C."/>
            <person name="Lohr M."/>
            <person name="Robbens S."/>
            <person name="Werner G."/>
            <person name="Dubchak I."/>
            <person name="Pazour G.J."/>
            <person name="Ren Q."/>
            <person name="Paulsen I."/>
            <person name="Delwiche C."/>
            <person name="Schmutz J."/>
            <person name="Rokhsar D."/>
            <person name="Van de Peer Y."/>
            <person name="Moreau H."/>
            <person name="Grigoriev I.V."/>
        </authorList>
    </citation>
    <scope>NUCLEOTIDE SEQUENCE [LARGE SCALE GENOMIC DNA]</scope>
    <source>
        <strain evidence="10 11">CCE9901</strain>
    </source>
</reference>
<keyword evidence="5" id="KW-0677">Repeat</keyword>
<dbReference type="InterPro" id="IPR018108">
    <property type="entry name" value="MCP_transmembrane"/>
</dbReference>
<evidence type="ECO:0000256" key="7">
    <source>
        <dbReference type="ARBA" id="ARBA00023136"/>
    </source>
</evidence>
<keyword evidence="4 8" id="KW-0812">Transmembrane</keyword>
<proteinExistence type="inferred from homology"/>
<feature type="repeat" description="Solcar" evidence="8">
    <location>
        <begin position="201"/>
        <end position="288"/>
    </location>
</feature>
<dbReference type="InterPro" id="IPR023395">
    <property type="entry name" value="MCP_dom_sf"/>
</dbReference>
<comment type="similarity">
    <text evidence="2 9">Belongs to the mitochondrial carrier (TC 2.A.29) family.</text>
</comment>
<dbReference type="EMBL" id="CP000583">
    <property type="protein sequence ID" value="ABO95173.1"/>
    <property type="molecule type" value="Genomic_DNA"/>
</dbReference>
<evidence type="ECO:0000256" key="5">
    <source>
        <dbReference type="ARBA" id="ARBA00022737"/>
    </source>
</evidence>
<protein>
    <submittedName>
        <fullName evidence="10">MC family transporter</fullName>
    </submittedName>
</protein>
<dbReference type="OrthoDB" id="276989at2759"/>
<dbReference type="Gramene" id="ABO95173">
    <property type="protein sequence ID" value="ABO95173"/>
    <property type="gene ID" value="OSTLU_30460"/>
</dbReference>
<feature type="repeat" description="Solcar" evidence="8">
    <location>
        <begin position="101"/>
        <end position="193"/>
    </location>
</feature>
<name>A4RU13_OSTLU</name>
<dbReference type="GO" id="GO:0016020">
    <property type="term" value="C:membrane"/>
    <property type="evidence" value="ECO:0007669"/>
    <property type="project" value="UniProtKB-SubCell"/>
</dbReference>
<comment type="subcellular location">
    <subcellularLocation>
        <location evidence="1">Membrane</location>
        <topology evidence="1">Multi-pass membrane protein</topology>
    </subcellularLocation>
</comment>
<evidence type="ECO:0000256" key="6">
    <source>
        <dbReference type="ARBA" id="ARBA00022989"/>
    </source>
</evidence>
<dbReference type="SUPFAM" id="SSF103506">
    <property type="entry name" value="Mitochondrial carrier"/>
    <property type="match status" value="1"/>
</dbReference>
<dbReference type="Gene3D" id="1.50.40.10">
    <property type="entry name" value="Mitochondrial carrier domain"/>
    <property type="match status" value="1"/>
</dbReference>
<evidence type="ECO:0000256" key="1">
    <source>
        <dbReference type="ARBA" id="ARBA00004141"/>
    </source>
</evidence>
<evidence type="ECO:0000256" key="9">
    <source>
        <dbReference type="RuleBase" id="RU000488"/>
    </source>
</evidence>
<dbReference type="RefSeq" id="XP_001416880.1">
    <property type="nucleotide sequence ID" value="XM_001416843.1"/>
</dbReference>
<keyword evidence="11" id="KW-1185">Reference proteome</keyword>
<feature type="repeat" description="Solcar" evidence="8">
    <location>
        <begin position="18"/>
        <end position="98"/>
    </location>
</feature>
<accession>A4RU13</accession>
<dbReference type="GeneID" id="5001021"/>
<dbReference type="STRING" id="436017.A4RU13"/>
<keyword evidence="6" id="KW-1133">Transmembrane helix</keyword>
<dbReference type="HOGENOM" id="CLU_015166_3_5_1"/>
<gene>
    <name evidence="10" type="ORF">OSTLU_30460</name>
</gene>
<evidence type="ECO:0000256" key="2">
    <source>
        <dbReference type="ARBA" id="ARBA00006375"/>
    </source>
</evidence>
<dbReference type="KEGG" id="olu:OSTLU_30460"/>
<keyword evidence="7 8" id="KW-0472">Membrane</keyword>
<dbReference type="Pfam" id="PF00153">
    <property type="entry name" value="Mito_carr"/>
    <property type="match status" value="3"/>
</dbReference>
<dbReference type="AlphaFoldDB" id="A4RU13"/>
<dbReference type="Proteomes" id="UP000001568">
    <property type="component" value="Chromosome 3"/>
</dbReference>
<evidence type="ECO:0000256" key="4">
    <source>
        <dbReference type="ARBA" id="ARBA00022692"/>
    </source>
</evidence>
<evidence type="ECO:0000256" key="8">
    <source>
        <dbReference type="PROSITE-ProRule" id="PRU00282"/>
    </source>
</evidence>